<evidence type="ECO:0000256" key="5">
    <source>
        <dbReference type="ARBA" id="ARBA00022927"/>
    </source>
</evidence>
<dbReference type="InterPro" id="IPR022813">
    <property type="entry name" value="SecD/SecF_arch_bac"/>
</dbReference>
<keyword evidence="5" id="KW-0653">Protein transport</keyword>
<dbReference type="PANTHER" id="PTHR30081:SF1">
    <property type="entry name" value="PROTEIN TRANSLOCASE SUBUNIT SECD"/>
    <property type="match status" value="1"/>
</dbReference>
<keyword evidence="7" id="KW-0811">Translocation</keyword>
<dbReference type="PRINTS" id="PR00702">
    <property type="entry name" value="ACRIFLAVINRP"/>
</dbReference>
<comment type="caution">
    <text evidence="11">The sequence shown here is derived from an EMBL/GenBank/DDBJ whole genome shotgun (WGS) entry which is preliminary data.</text>
</comment>
<dbReference type="Pfam" id="PF02355">
    <property type="entry name" value="SecD_SecF_C"/>
    <property type="match status" value="1"/>
</dbReference>
<dbReference type="PANTHER" id="PTHR30081">
    <property type="entry name" value="PROTEIN-EXPORT MEMBRANE PROTEIN SEC"/>
    <property type="match status" value="1"/>
</dbReference>
<dbReference type="Gene3D" id="1.20.1640.10">
    <property type="entry name" value="Multidrug efflux transporter AcrB transmembrane domain"/>
    <property type="match status" value="1"/>
</dbReference>
<dbReference type="GO" id="GO:0015031">
    <property type="term" value="P:protein transport"/>
    <property type="evidence" value="ECO:0007669"/>
    <property type="project" value="UniProtKB-KW"/>
</dbReference>
<keyword evidence="4 9" id="KW-0812">Transmembrane</keyword>
<evidence type="ECO:0000259" key="10">
    <source>
        <dbReference type="Pfam" id="PF02355"/>
    </source>
</evidence>
<evidence type="ECO:0000256" key="4">
    <source>
        <dbReference type="ARBA" id="ARBA00022692"/>
    </source>
</evidence>
<feature type="transmembrane region" description="Helical" evidence="9">
    <location>
        <begin position="85"/>
        <end position="106"/>
    </location>
</feature>
<proteinExistence type="predicted"/>
<dbReference type="GO" id="GO:0005886">
    <property type="term" value="C:plasma membrane"/>
    <property type="evidence" value="ECO:0007669"/>
    <property type="project" value="UniProtKB-SubCell"/>
</dbReference>
<keyword evidence="2" id="KW-0813">Transport</keyword>
<feature type="transmembrane region" description="Helical" evidence="9">
    <location>
        <begin position="35"/>
        <end position="52"/>
    </location>
</feature>
<dbReference type="SUPFAM" id="SSF82866">
    <property type="entry name" value="Multidrug efflux transporter AcrB transmembrane domain"/>
    <property type="match status" value="1"/>
</dbReference>
<evidence type="ECO:0000256" key="6">
    <source>
        <dbReference type="ARBA" id="ARBA00022989"/>
    </source>
</evidence>
<accession>A0A7C1NT06</accession>
<feature type="transmembrane region" description="Helical" evidence="9">
    <location>
        <begin position="166"/>
        <end position="189"/>
    </location>
</feature>
<dbReference type="AlphaFoldDB" id="A0A7C1NT06"/>
<gene>
    <name evidence="11" type="ORF">ENI09_00735</name>
</gene>
<organism evidence="11">
    <name type="scientific">candidate division WWE3 bacterium</name>
    <dbReference type="NCBI Taxonomy" id="2053526"/>
    <lineage>
        <taxon>Bacteria</taxon>
        <taxon>Katanobacteria</taxon>
    </lineage>
</organism>
<sequence>LIVAQLNAGALPTPISVLERRQIGPTLGQEALEKSVVAGLLGLSLVVFFMVGNYGRLGILATVALTIYAVLTLALYKLIPITLTLSGIAGFILSIGMAVDANILIFERIKEERRWGRDLKTAMELGFGRAWDSIRDANIATLATVFILFNPFNWQFLVTAGVVRGFALTLGLGVLISLFTGVVVTRTLVRVFYR</sequence>
<dbReference type="InterPro" id="IPR048634">
    <property type="entry name" value="SecD_SecF_C"/>
</dbReference>
<feature type="transmembrane region" description="Helical" evidence="9">
    <location>
        <begin position="59"/>
        <end position="79"/>
    </location>
</feature>
<keyword evidence="8 9" id="KW-0472">Membrane</keyword>
<evidence type="ECO:0000256" key="7">
    <source>
        <dbReference type="ARBA" id="ARBA00023010"/>
    </source>
</evidence>
<keyword evidence="3" id="KW-1003">Cell membrane</keyword>
<dbReference type="Proteomes" id="UP000885744">
    <property type="component" value="Unassembled WGS sequence"/>
</dbReference>
<evidence type="ECO:0000256" key="8">
    <source>
        <dbReference type="ARBA" id="ARBA00023136"/>
    </source>
</evidence>
<dbReference type="InterPro" id="IPR055344">
    <property type="entry name" value="SecD_SecF_C_bact"/>
</dbReference>
<dbReference type="EMBL" id="DRHH01000030">
    <property type="protein sequence ID" value="HEB13925.1"/>
    <property type="molecule type" value="Genomic_DNA"/>
</dbReference>
<name>A0A7C1NT06_UNCKA</name>
<comment type="subcellular location">
    <subcellularLocation>
        <location evidence="1">Cell membrane</location>
        <topology evidence="1">Multi-pass membrane protein</topology>
    </subcellularLocation>
</comment>
<keyword evidence="6 9" id="KW-1133">Transmembrane helix</keyword>
<evidence type="ECO:0000256" key="3">
    <source>
        <dbReference type="ARBA" id="ARBA00022475"/>
    </source>
</evidence>
<feature type="transmembrane region" description="Helical" evidence="9">
    <location>
        <begin position="137"/>
        <end position="154"/>
    </location>
</feature>
<protein>
    <submittedName>
        <fullName evidence="11">SecD/SecF family protein translocase subunit</fullName>
    </submittedName>
</protein>
<feature type="domain" description="Protein export membrane protein SecD/SecF C-terminal" evidence="10">
    <location>
        <begin position="15"/>
        <end position="191"/>
    </location>
</feature>
<feature type="non-terminal residue" evidence="11">
    <location>
        <position position="1"/>
    </location>
</feature>
<dbReference type="NCBIfam" id="TIGR00916">
    <property type="entry name" value="2A0604s01"/>
    <property type="match status" value="1"/>
</dbReference>
<dbReference type="GO" id="GO:0022857">
    <property type="term" value="F:transmembrane transporter activity"/>
    <property type="evidence" value="ECO:0007669"/>
    <property type="project" value="InterPro"/>
</dbReference>
<evidence type="ECO:0000313" key="11">
    <source>
        <dbReference type="EMBL" id="HEB13925.1"/>
    </source>
</evidence>
<evidence type="ECO:0000256" key="9">
    <source>
        <dbReference type="SAM" id="Phobius"/>
    </source>
</evidence>
<reference evidence="11" key="1">
    <citation type="journal article" date="2020" name="mSystems">
        <title>Genome- and Community-Level Interaction Insights into Carbon Utilization and Element Cycling Functions of Hydrothermarchaeota in Hydrothermal Sediment.</title>
        <authorList>
            <person name="Zhou Z."/>
            <person name="Liu Y."/>
            <person name="Xu W."/>
            <person name="Pan J."/>
            <person name="Luo Z.H."/>
            <person name="Li M."/>
        </authorList>
    </citation>
    <scope>NUCLEOTIDE SEQUENCE [LARGE SCALE GENOMIC DNA]</scope>
    <source>
        <strain evidence="11">HyVt-365</strain>
    </source>
</reference>
<evidence type="ECO:0000256" key="1">
    <source>
        <dbReference type="ARBA" id="ARBA00004651"/>
    </source>
</evidence>
<dbReference type="InterPro" id="IPR001036">
    <property type="entry name" value="Acrflvin-R"/>
</dbReference>
<evidence type="ECO:0000256" key="2">
    <source>
        <dbReference type="ARBA" id="ARBA00022448"/>
    </source>
</evidence>